<protein>
    <recommendedName>
        <fullName evidence="9">AAA+ ATPase domain-containing protein</fullName>
    </recommendedName>
</protein>
<dbReference type="SMART" id="SM00382">
    <property type="entry name" value="AAA"/>
    <property type="match status" value="1"/>
</dbReference>
<dbReference type="SUPFAM" id="SSF52540">
    <property type="entry name" value="P-loop containing nucleoside triphosphate hydrolases"/>
    <property type="match status" value="1"/>
</dbReference>
<evidence type="ECO:0000256" key="7">
    <source>
        <dbReference type="SAM" id="Coils"/>
    </source>
</evidence>
<keyword evidence="6" id="KW-0647">Proteasome</keyword>
<reference evidence="10" key="1">
    <citation type="submission" date="2018-05" db="EMBL/GenBank/DDBJ databases">
        <authorList>
            <person name="Lanie J.A."/>
            <person name="Ng W.-L."/>
            <person name="Kazmierczak K.M."/>
            <person name="Andrzejewski T.M."/>
            <person name="Davidsen T.M."/>
            <person name="Wayne K.J."/>
            <person name="Tettelin H."/>
            <person name="Glass J.I."/>
            <person name="Rusch D."/>
            <person name="Podicherti R."/>
            <person name="Tsui H.-C.T."/>
            <person name="Winkler M.E."/>
        </authorList>
    </citation>
    <scope>NUCLEOTIDE SEQUENCE</scope>
</reference>
<evidence type="ECO:0000256" key="1">
    <source>
        <dbReference type="ARBA" id="ARBA00004496"/>
    </source>
</evidence>
<dbReference type="AlphaFoldDB" id="A0A381W366"/>
<dbReference type="InterPro" id="IPR012340">
    <property type="entry name" value="NA-bd_OB-fold"/>
</dbReference>
<keyword evidence="5" id="KW-0067">ATP-binding</keyword>
<dbReference type="Pfam" id="PF17862">
    <property type="entry name" value="AAA_lid_3"/>
    <property type="match status" value="1"/>
</dbReference>
<dbReference type="PANTHER" id="PTHR23073">
    <property type="entry name" value="26S PROTEASOME REGULATORY SUBUNIT"/>
    <property type="match status" value="1"/>
</dbReference>
<organism evidence="10">
    <name type="scientific">marine metagenome</name>
    <dbReference type="NCBI Taxonomy" id="408172"/>
    <lineage>
        <taxon>unclassified sequences</taxon>
        <taxon>metagenomes</taxon>
        <taxon>ecological metagenomes</taxon>
    </lineage>
</organism>
<dbReference type="GO" id="GO:0016887">
    <property type="term" value="F:ATP hydrolysis activity"/>
    <property type="evidence" value="ECO:0007669"/>
    <property type="project" value="InterPro"/>
</dbReference>
<dbReference type="InterPro" id="IPR032501">
    <property type="entry name" value="Prot_ATP_ID_OB_2nd"/>
</dbReference>
<keyword evidence="7" id="KW-0175">Coiled coil</keyword>
<sequence length="412" mass="45572">MATEVDTPPTDQEGDGIPSSPTHRKSIDNLQAELKNLSDTAQQLLTEKLFLENECAQLKKRTNRLDEELRNLRTPPFVIGYIQDRVGDNAVVRNSNGTVFLVSVNRRLDEDLLLPGARVALNQDTLSIIEVLDNSWDPLVSGAEIIEKPSTTFSDMGGVDEQIKQIRQAIELPFENPEAFRKFGIEPPKGVLITGPPGTGKTMLAKAVSNSTKVTFLGLVGSELAQKYIGEGGRMVRELFDLARKRAPAIIFIDEIDAIGSKRLDMATSGDREVQRTLMQLLAEMDGFESLDDVKIIAATNRPELLDAALLRPGRFDRIIDIELPNSDARERIFEVHCKHMPLSGDVNFRKLAISTEGYSGAEIKSVVVEAGMQAISDGRVSCNYNDFSDAISSIDFKRKESEHNGPDSLYR</sequence>
<evidence type="ECO:0000259" key="9">
    <source>
        <dbReference type="SMART" id="SM00382"/>
    </source>
</evidence>
<feature type="coiled-coil region" evidence="7">
    <location>
        <begin position="27"/>
        <end position="68"/>
    </location>
</feature>
<dbReference type="NCBIfam" id="NF003069">
    <property type="entry name" value="PRK03992.1"/>
    <property type="match status" value="1"/>
</dbReference>
<keyword evidence="3" id="KW-0963">Cytoplasm</keyword>
<gene>
    <name evidence="10" type="ORF">METZ01_LOCUS99272</name>
</gene>
<dbReference type="GO" id="GO:0000502">
    <property type="term" value="C:proteasome complex"/>
    <property type="evidence" value="ECO:0007669"/>
    <property type="project" value="UniProtKB-KW"/>
</dbReference>
<dbReference type="Gene3D" id="1.10.8.60">
    <property type="match status" value="1"/>
</dbReference>
<dbReference type="Gene3D" id="3.40.50.300">
    <property type="entry name" value="P-loop containing nucleotide triphosphate hydrolases"/>
    <property type="match status" value="1"/>
</dbReference>
<dbReference type="Pfam" id="PF16450">
    <property type="entry name" value="Prot_ATP_ID_OB_C"/>
    <property type="match status" value="1"/>
</dbReference>
<dbReference type="InterPro" id="IPR027417">
    <property type="entry name" value="P-loop_NTPase"/>
</dbReference>
<dbReference type="PROSITE" id="PS00674">
    <property type="entry name" value="AAA"/>
    <property type="match status" value="1"/>
</dbReference>
<proteinExistence type="inferred from homology"/>
<dbReference type="FunFam" id="3.40.50.300:FF:000033">
    <property type="entry name" value="26S protease regulatory subunit 6B"/>
    <property type="match status" value="1"/>
</dbReference>
<dbReference type="EMBL" id="UINC01010434">
    <property type="protein sequence ID" value="SVA46418.1"/>
    <property type="molecule type" value="Genomic_DNA"/>
</dbReference>
<feature type="domain" description="AAA+ ATPase" evidence="9">
    <location>
        <begin position="187"/>
        <end position="326"/>
    </location>
</feature>
<dbReference type="InterPro" id="IPR003959">
    <property type="entry name" value="ATPase_AAA_core"/>
</dbReference>
<evidence type="ECO:0000256" key="6">
    <source>
        <dbReference type="ARBA" id="ARBA00022942"/>
    </source>
</evidence>
<dbReference type="InterPro" id="IPR003960">
    <property type="entry name" value="ATPase_AAA_CS"/>
</dbReference>
<dbReference type="Pfam" id="PF00004">
    <property type="entry name" value="AAA"/>
    <property type="match status" value="1"/>
</dbReference>
<evidence type="ECO:0000313" key="10">
    <source>
        <dbReference type="EMBL" id="SVA46418.1"/>
    </source>
</evidence>
<dbReference type="InterPro" id="IPR041569">
    <property type="entry name" value="AAA_lid_3"/>
</dbReference>
<comment type="subcellular location">
    <subcellularLocation>
        <location evidence="1">Cytoplasm</location>
    </subcellularLocation>
</comment>
<keyword evidence="4" id="KW-0547">Nucleotide-binding</keyword>
<dbReference type="Gene3D" id="2.40.50.140">
    <property type="entry name" value="Nucleic acid-binding proteins"/>
    <property type="match status" value="1"/>
</dbReference>
<feature type="region of interest" description="Disordered" evidence="8">
    <location>
        <begin position="1"/>
        <end position="23"/>
    </location>
</feature>
<evidence type="ECO:0000256" key="2">
    <source>
        <dbReference type="ARBA" id="ARBA00006914"/>
    </source>
</evidence>
<evidence type="ECO:0000256" key="5">
    <source>
        <dbReference type="ARBA" id="ARBA00022840"/>
    </source>
</evidence>
<comment type="similarity">
    <text evidence="2">Belongs to the AAA ATPase family.</text>
</comment>
<dbReference type="InterPro" id="IPR050221">
    <property type="entry name" value="26S_Proteasome_ATPase"/>
</dbReference>
<evidence type="ECO:0000256" key="8">
    <source>
        <dbReference type="SAM" id="MobiDB-lite"/>
    </source>
</evidence>
<name>A0A381W366_9ZZZZ</name>
<evidence type="ECO:0000256" key="3">
    <source>
        <dbReference type="ARBA" id="ARBA00022490"/>
    </source>
</evidence>
<accession>A0A381W366</accession>
<dbReference type="GO" id="GO:0005737">
    <property type="term" value="C:cytoplasm"/>
    <property type="evidence" value="ECO:0007669"/>
    <property type="project" value="UniProtKB-SubCell"/>
</dbReference>
<evidence type="ECO:0000256" key="4">
    <source>
        <dbReference type="ARBA" id="ARBA00022741"/>
    </source>
</evidence>
<dbReference type="GO" id="GO:0005524">
    <property type="term" value="F:ATP binding"/>
    <property type="evidence" value="ECO:0007669"/>
    <property type="project" value="UniProtKB-KW"/>
</dbReference>
<dbReference type="InterPro" id="IPR003593">
    <property type="entry name" value="AAA+_ATPase"/>
</dbReference>